<keyword evidence="9" id="KW-1185">Reference proteome</keyword>
<dbReference type="CDD" id="cd03256">
    <property type="entry name" value="ABC_PhnC_transporter"/>
    <property type="match status" value="1"/>
</dbReference>
<dbReference type="GO" id="GO:0015416">
    <property type="term" value="F:ABC-type phosphonate transporter activity"/>
    <property type="evidence" value="ECO:0007669"/>
    <property type="project" value="InterPro"/>
</dbReference>
<dbReference type="Proteomes" id="UP000569951">
    <property type="component" value="Unassembled WGS sequence"/>
</dbReference>
<evidence type="ECO:0000259" key="7">
    <source>
        <dbReference type="PROSITE" id="PS50893"/>
    </source>
</evidence>
<evidence type="ECO:0000256" key="4">
    <source>
        <dbReference type="ARBA" id="ARBA00022840"/>
    </source>
</evidence>
<protein>
    <submittedName>
        <fullName evidence="8">Phosphonate transport system ATP-binding protein</fullName>
    </submittedName>
</protein>
<comment type="caution">
    <text evidence="8">The sequence shown here is derived from an EMBL/GenBank/DDBJ whole genome shotgun (WGS) entry which is preliminary data.</text>
</comment>
<accession>A0A841I4Y2</accession>
<evidence type="ECO:0000256" key="3">
    <source>
        <dbReference type="ARBA" id="ARBA00022741"/>
    </source>
</evidence>
<dbReference type="PANTHER" id="PTHR43166:SF6">
    <property type="entry name" value="PHOSPHONATES IMPORT ATP-BINDING PROTEIN PHNC"/>
    <property type="match status" value="1"/>
</dbReference>
<dbReference type="PANTHER" id="PTHR43166">
    <property type="entry name" value="AMINO ACID IMPORT ATP-BINDING PROTEIN"/>
    <property type="match status" value="1"/>
</dbReference>
<dbReference type="PROSITE" id="PS00211">
    <property type="entry name" value="ABC_TRANSPORTER_1"/>
    <property type="match status" value="1"/>
</dbReference>
<dbReference type="EMBL" id="JACHHG010000012">
    <property type="protein sequence ID" value="MBB6099488.1"/>
    <property type="molecule type" value="Genomic_DNA"/>
</dbReference>
<evidence type="ECO:0000256" key="1">
    <source>
        <dbReference type="ARBA" id="ARBA00022448"/>
    </source>
</evidence>
<dbReference type="SMART" id="SM00382">
    <property type="entry name" value="AAA"/>
    <property type="match status" value="1"/>
</dbReference>
<dbReference type="PROSITE" id="PS50893">
    <property type="entry name" value="ABC_TRANSPORTER_2"/>
    <property type="match status" value="1"/>
</dbReference>
<dbReference type="InterPro" id="IPR027417">
    <property type="entry name" value="P-loop_NTPase"/>
</dbReference>
<dbReference type="GO" id="GO:0016020">
    <property type="term" value="C:membrane"/>
    <property type="evidence" value="ECO:0007669"/>
    <property type="project" value="InterPro"/>
</dbReference>
<dbReference type="NCBIfam" id="TIGR02315">
    <property type="entry name" value="ABC_phnC"/>
    <property type="match status" value="1"/>
</dbReference>
<keyword evidence="1" id="KW-0813">Transport</keyword>
<dbReference type="Pfam" id="PF00005">
    <property type="entry name" value="ABC_tran"/>
    <property type="match status" value="1"/>
</dbReference>
<evidence type="ECO:0000256" key="6">
    <source>
        <dbReference type="ARBA" id="ARBA00023136"/>
    </source>
</evidence>
<reference evidence="8 9" key="1">
    <citation type="submission" date="2020-08" db="EMBL/GenBank/DDBJ databases">
        <title>Genomic Encyclopedia of Type Strains, Phase IV (KMG-IV): sequencing the most valuable type-strain genomes for metagenomic binning, comparative biology and taxonomic classification.</title>
        <authorList>
            <person name="Goeker M."/>
        </authorList>
    </citation>
    <scope>NUCLEOTIDE SEQUENCE [LARGE SCALE GENOMIC DNA]</scope>
    <source>
        <strain evidence="8 9">DSM 21458</strain>
    </source>
</reference>
<organism evidence="8 9">
    <name type="scientific">Deinobacterium chartae</name>
    <dbReference type="NCBI Taxonomy" id="521158"/>
    <lineage>
        <taxon>Bacteria</taxon>
        <taxon>Thermotogati</taxon>
        <taxon>Deinococcota</taxon>
        <taxon>Deinococci</taxon>
        <taxon>Deinococcales</taxon>
        <taxon>Deinococcaceae</taxon>
        <taxon>Deinobacterium</taxon>
    </lineage>
</organism>
<gene>
    <name evidence="8" type="ORF">HNR42_002938</name>
</gene>
<dbReference type="InterPro" id="IPR003439">
    <property type="entry name" value="ABC_transporter-like_ATP-bd"/>
</dbReference>
<keyword evidence="5" id="KW-1278">Translocase</keyword>
<keyword evidence="4 8" id="KW-0067">ATP-binding</keyword>
<proteinExistence type="predicted"/>
<evidence type="ECO:0000313" key="8">
    <source>
        <dbReference type="EMBL" id="MBB6099488.1"/>
    </source>
</evidence>
<keyword evidence="6" id="KW-0472">Membrane</keyword>
<dbReference type="InterPro" id="IPR017871">
    <property type="entry name" value="ABC_transporter-like_CS"/>
</dbReference>
<dbReference type="InterPro" id="IPR050086">
    <property type="entry name" value="MetN_ABC_transporter-like"/>
</dbReference>
<dbReference type="RefSeq" id="WP_183988241.1">
    <property type="nucleotide sequence ID" value="NZ_JACHHG010000012.1"/>
</dbReference>
<evidence type="ECO:0000256" key="2">
    <source>
        <dbReference type="ARBA" id="ARBA00022475"/>
    </source>
</evidence>
<evidence type="ECO:0000256" key="5">
    <source>
        <dbReference type="ARBA" id="ARBA00022967"/>
    </source>
</evidence>
<dbReference type="Gene3D" id="3.40.50.300">
    <property type="entry name" value="P-loop containing nucleotide triphosphate hydrolases"/>
    <property type="match status" value="1"/>
</dbReference>
<dbReference type="InterPro" id="IPR003593">
    <property type="entry name" value="AAA+_ATPase"/>
</dbReference>
<sequence>MIEIRNLTKVYPNGTRGLDDVNLNIQDGEFVAVIGLSGAGKSTLLRCINRLNDATSGQILIDGEDIASAQGAELRRIRRRIGFIFQQFNLVTRLSAIENVLSGRLGYHNRLSGLLGLWTEQDRELARTALERVGLGDKLNVRVDQLSGGQQQRVAIARAVAQQPTLILADEPMASLDPKLSHVIMGILKQFNQDGISVLINIHVLELALEYADRIIGFNKGQLVFDGKPADLTPAEIERIYSGSVADL</sequence>
<feature type="domain" description="ABC transporter" evidence="7">
    <location>
        <begin position="2"/>
        <end position="245"/>
    </location>
</feature>
<dbReference type="InterPro" id="IPR012693">
    <property type="entry name" value="ABC_transpr_PhnC"/>
</dbReference>
<dbReference type="SUPFAM" id="SSF52540">
    <property type="entry name" value="P-loop containing nucleoside triphosphate hydrolases"/>
    <property type="match status" value="1"/>
</dbReference>
<keyword evidence="2" id="KW-1003">Cell membrane</keyword>
<name>A0A841I4Y2_9DEIO</name>
<dbReference type="GO" id="GO:0016887">
    <property type="term" value="F:ATP hydrolysis activity"/>
    <property type="evidence" value="ECO:0007669"/>
    <property type="project" value="InterPro"/>
</dbReference>
<evidence type="ECO:0000313" key="9">
    <source>
        <dbReference type="Proteomes" id="UP000569951"/>
    </source>
</evidence>
<dbReference type="GO" id="GO:0005524">
    <property type="term" value="F:ATP binding"/>
    <property type="evidence" value="ECO:0007669"/>
    <property type="project" value="UniProtKB-KW"/>
</dbReference>
<keyword evidence="3" id="KW-0547">Nucleotide-binding</keyword>
<dbReference type="AlphaFoldDB" id="A0A841I4Y2"/>